<dbReference type="Proteomes" id="UP000177751">
    <property type="component" value="Unassembled WGS sequence"/>
</dbReference>
<name>A0A1G2JGA8_9BACT</name>
<accession>A0A1G2JGA8</accession>
<comment type="caution">
    <text evidence="1">The sequence shown here is derived from an EMBL/GenBank/DDBJ whole genome shotgun (WGS) entry which is preliminary data.</text>
</comment>
<dbReference type="STRING" id="1802229.A2401_02150"/>
<organism evidence="1 2">
    <name type="scientific">Candidatus Staskawiczbacteria bacterium RIFOXYC1_FULL_38_18</name>
    <dbReference type="NCBI Taxonomy" id="1802229"/>
    <lineage>
        <taxon>Bacteria</taxon>
        <taxon>Candidatus Staskawicziibacteriota</taxon>
    </lineage>
</organism>
<gene>
    <name evidence="1" type="ORF">A2401_02150</name>
</gene>
<evidence type="ECO:0000313" key="1">
    <source>
        <dbReference type="EMBL" id="OGZ85541.1"/>
    </source>
</evidence>
<evidence type="ECO:0000313" key="2">
    <source>
        <dbReference type="Proteomes" id="UP000177751"/>
    </source>
</evidence>
<dbReference type="EMBL" id="MHPP01000001">
    <property type="protein sequence ID" value="OGZ85541.1"/>
    <property type="molecule type" value="Genomic_DNA"/>
</dbReference>
<proteinExistence type="predicted"/>
<protein>
    <submittedName>
        <fullName evidence="1">Uncharacterized protein</fullName>
    </submittedName>
</protein>
<sequence>MPHSFYNNREYRKSQGAITKKNWDSGVFDFMRRKEERICARDGCGKKFEVIHSDPKIYCSHNCAAMVNNAKRGPMSAGQKVKIGEALKGKKSPHEGKIFVSRVKIICANQKCKKVFLVERWMKRKYCSNKCAMAVTGGKPTSPKASRGKAGIRKDISDTIYFHSRLFYLVQFFDSKNNGYFLNNSLAYSYLSNLEHTRENK</sequence>
<dbReference type="AlphaFoldDB" id="A0A1G2JGA8"/>
<reference evidence="1 2" key="1">
    <citation type="journal article" date="2016" name="Nat. Commun.">
        <title>Thousands of microbial genomes shed light on interconnected biogeochemical processes in an aquifer system.</title>
        <authorList>
            <person name="Anantharaman K."/>
            <person name="Brown C.T."/>
            <person name="Hug L.A."/>
            <person name="Sharon I."/>
            <person name="Castelle C.J."/>
            <person name="Probst A.J."/>
            <person name="Thomas B.C."/>
            <person name="Singh A."/>
            <person name="Wilkins M.J."/>
            <person name="Karaoz U."/>
            <person name="Brodie E.L."/>
            <person name="Williams K.H."/>
            <person name="Hubbard S.S."/>
            <person name="Banfield J.F."/>
        </authorList>
    </citation>
    <scope>NUCLEOTIDE SEQUENCE [LARGE SCALE GENOMIC DNA]</scope>
</reference>